<evidence type="ECO:0000256" key="4">
    <source>
        <dbReference type="ARBA" id="ARBA00022833"/>
    </source>
</evidence>
<evidence type="ECO:0000256" key="3">
    <source>
        <dbReference type="ARBA" id="ARBA00022801"/>
    </source>
</evidence>
<evidence type="ECO:0000256" key="6">
    <source>
        <dbReference type="HAMAP-Rule" id="MF_00018"/>
    </source>
</evidence>
<comment type="caution">
    <text evidence="8">The sequence shown here is derived from an EMBL/GenBank/DDBJ whole genome shotgun (WGS) entry which is preliminary data.</text>
</comment>
<evidence type="ECO:0000259" key="7">
    <source>
        <dbReference type="PROSITE" id="PS50249"/>
    </source>
</evidence>
<dbReference type="PROSITE" id="PS01302">
    <property type="entry name" value="UPF0758"/>
    <property type="match status" value="1"/>
</dbReference>
<dbReference type="Pfam" id="PF20582">
    <property type="entry name" value="UPF0758_N"/>
    <property type="match status" value="1"/>
</dbReference>
<dbReference type="CDD" id="cd08071">
    <property type="entry name" value="MPN_DUF2466"/>
    <property type="match status" value="1"/>
</dbReference>
<dbReference type="InterPro" id="IPR025657">
    <property type="entry name" value="RadC_JAB"/>
</dbReference>
<dbReference type="InterPro" id="IPR022820">
    <property type="entry name" value="UPF0758_YicR"/>
</dbReference>
<dbReference type="InterPro" id="IPR001405">
    <property type="entry name" value="UPF0758"/>
</dbReference>
<dbReference type="InterPro" id="IPR010994">
    <property type="entry name" value="RuvA_2-like"/>
</dbReference>
<dbReference type="PANTHER" id="PTHR30471">
    <property type="entry name" value="DNA REPAIR PROTEIN RADC"/>
    <property type="match status" value="1"/>
</dbReference>
<dbReference type="Pfam" id="PF04002">
    <property type="entry name" value="RadC"/>
    <property type="match status" value="1"/>
</dbReference>
<sequence>MDFTLPLLLPREKMLQYGITSLTDAELLALFLRTGTPGKSVFVLSQELLQHFGSLYGLLTAELPEFKHVEGIGVAKYAQLKGIAELARRYHSVRMLDDNPLLSPEMTRDFLQSQLSDAEREIFMVIFLDNQNRVLKHSRLFSGTLSHVEVHPREIVREAIKVNAAAVILAHNHPSGCAKPSQADKEITERIIKCCQFMDIRVLDHLVIGRGEYVSFAEHGWI</sequence>
<keyword evidence="5" id="KW-0482">Metalloprotease</keyword>
<feature type="domain" description="MPN" evidence="7">
    <location>
        <begin position="100"/>
        <end position="222"/>
    </location>
</feature>
<dbReference type="Proteomes" id="UP000237025">
    <property type="component" value="Unassembled WGS sequence"/>
</dbReference>
<keyword evidence="3" id="KW-0378">Hydrolase</keyword>
<dbReference type="NCBIfam" id="TIGR00608">
    <property type="entry name" value="radc"/>
    <property type="match status" value="1"/>
</dbReference>
<evidence type="ECO:0000313" key="8">
    <source>
        <dbReference type="EMBL" id="POZ19842.1"/>
    </source>
</evidence>
<keyword evidence="4" id="KW-0862">Zinc</keyword>
<dbReference type="EMBL" id="PQVW01000023">
    <property type="protein sequence ID" value="POZ19842.1"/>
    <property type="molecule type" value="Genomic_DNA"/>
</dbReference>
<evidence type="ECO:0000256" key="2">
    <source>
        <dbReference type="ARBA" id="ARBA00022723"/>
    </source>
</evidence>
<dbReference type="NCBIfam" id="NF000642">
    <property type="entry name" value="PRK00024.1"/>
    <property type="match status" value="1"/>
</dbReference>
<evidence type="ECO:0000256" key="5">
    <source>
        <dbReference type="ARBA" id="ARBA00023049"/>
    </source>
</evidence>
<dbReference type="Gene3D" id="3.40.140.10">
    <property type="entry name" value="Cytidine Deaminase, domain 2"/>
    <property type="match status" value="1"/>
</dbReference>
<keyword evidence="2" id="KW-0479">Metal-binding</keyword>
<accession>A0ABX4ZW46</accession>
<name>A0ABX4ZW46_9ENTR</name>
<keyword evidence="1" id="KW-0645">Protease</keyword>
<evidence type="ECO:0000256" key="1">
    <source>
        <dbReference type="ARBA" id="ARBA00022670"/>
    </source>
</evidence>
<proteinExistence type="inferred from homology"/>
<keyword evidence="9" id="KW-1185">Reference proteome</keyword>
<evidence type="ECO:0000313" key="9">
    <source>
        <dbReference type="Proteomes" id="UP000237025"/>
    </source>
</evidence>
<organism evidence="8 9">
    <name type="scientific">Lelliottia aquatilis</name>
    <dbReference type="NCBI Taxonomy" id="2080838"/>
    <lineage>
        <taxon>Bacteria</taxon>
        <taxon>Pseudomonadati</taxon>
        <taxon>Pseudomonadota</taxon>
        <taxon>Gammaproteobacteria</taxon>
        <taxon>Enterobacterales</taxon>
        <taxon>Enterobacteriaceae</taxon>
        <taxon>Lelliottia</taxon>
    </lineage>
</organism>
<dbReference type="PROSITE" id="PS50249">
    <property type="entry name" value="MPN"/>
    <property type="match status" value="1"/>
</dbReference>
<dbReference type="PANTHER" id="PTHR30471:SF3">
    <property type="entry name" value="UPF0758 PROTEIN YEES-RELATED"/>
    <property type="match status" value="1"/>
</dbReference>
<protein>
    <recommendedName>
        <fullName evidence="6">UPF0758 protein C3712_21240</fullName>
    </recommendedName>
</protein>
<dbReference type="InterPro" id="IPR046778">
    <property type="entry name" value="UPF0758_N"/>
</dbReference>
<dbReference type="InterPro" id="IPR037518">
    <property type="entry name" value="MPN"/>
</dbReference>
<dbReference type="RefSeq" id="WP_103950280.1">
    <property type="nucleotide sequence ID" value="NZ_PQVT01000022.1"/>
</dbReference>
<dbReference type="InterPro" id="IPR020891">
    <property type="entry name" value="UPF0758_CS"/>
</dbReference>
<dbReference type="HAMAP" id="MF_00018">
    <property type="entry name" value="UPF0758_YicR"/>
    <property type="match status" value="1"/>
</dbReference>
<dbReference type="SUPFAM" id="SSF47781">
    <property type="entry name" value="RuvA domain 2-like"/>
    <property type="match status" value="1"/>
</dbReference>
<gene>
    <name evidence="8" type="ORF">C3712_21240</name>
</gene>
<reference evidence="8 9" key="1">
    <citation type="submission" date="2018-02" db="EMBL/GenBank/DDBJ databases">
        <title>Lelliotia aquatilis sp. nov., isolated from drinking water.</title>
        <authorList>
            <person name="Kaempfer P."/>
            <person name="Glaeser S."/>
            <person name="Exner M."/>
            <person name="Doijad S."/>
            <person name="Chakraborty T."/>
        </authorList>
    </citation>
    <scope>NUCLEOTIDE SEQUENCE [LARGE SCALE GENOMIC DNA]</scope>
    <source>
        <strain evidence="8 9">6331-17</strain>
    </source>
</reference>
<comment type="similarity">
    <text evidence="6">Belongs to the UPF0758 family. YicR subfamily.</text>
</comment>